<dbReference type="CDD" id="cd06587">
    <property type="entry name" value="VOC"/>
    <property type="match status" value="1"/>
</dbReference>
<organism evidence="2 3">
    <name type="scientific">Arthrobacter citreus</name>
    <dbReference type="NCBI Taxonomy" id="1670"/>
    <lineage>
        <taxon>Bacteria</taxon>
        <taxon>Bacillati</taxon>
        <taxon>Actinomycetota</taxon>
        <taxon>Actinomycetes</taxon>
        <taxon>Micrococcales</taxon>
        <taxon>Micrococcaceae</taxon>
        <taxon>Arthrobacter</taxon>
    </lineage>
</organism>
<dbReference type="Pfam" id="PF18029">
    <property type="entry name" value="Glyoxalase_6"/>
    <property type="match status" value="1"/>
</dbReference>
<dbReference type="RefSeq" id="WP_342023095.1">
    <property type="nucleotide sequence ID" value="NZ_CP151657.1"/>
</dbReference>
<dbReference type="InterPro" id="IPR029068">
    <property type="entry name" value="Glyas_Bleomycin-R_OHBP_Dase"/>
</dbReference>
<feature type="domain" description="Glyoxalase-like" evidence="1">
    <location>
        <begin position="8"/>
        <end position="117"/>
    </location>
</feature>
<evidence type="ECO:0000259" key="1">
    <source>
        <dbReference type="Pfam" id="PF18029"/>
    </source>
</evidence>
<evidence type="ECO:0000313" key="3">
    <source>
        <dbReference type="Proteomes" id="UP001448858"/>
    </source>
</evidence>
<dbReference type="Proteomes" id="UP001448858">
    <property type="component" value="Chromosome"/>
</dbReference>
<dbReference type="Gene3D" id="3.10.180.10">
    <property type="entry name" value="2,3-Dihydroxybiphenyl 1,2-Dioxygenase, domain 1"/>
    <property type="match status" value="1"/>
</dbReference>
<dbReference type="PANTHER" id="PTHR35908">
    <property type="entry name" value="HYPOTHETICAL FUSION PROTEIN"/>
    <property type="match status" value="1"/>
</dbReference>
<protein>
    <submittedName>
        <fullName evidence="2">VOC family protein</fullName>
    </submittedName>
</protein>
<name>A0ABZ2ZTX1_9MICC</name>
<sequence length="146" mass="15226">MATVISSIAIDALSPPLLARFWTQALGYRVLESNDADVISLAPADGTGPDIDIIPVPEPKSVKNRLHLDLRAAGGSTQEQEVERLLALGAVRADVGQGSAVDWVVLADPEGNEFCVLRRSAEEAALDVPATLDTSAASSTGKAPQP</sequence>
<evidence type="ECO:0000313" key="2">
    <source>
        <dbReference type="EMBL" id="WZP15434.1"/>
    </source>
</evidence>
<gene>
    <name evidence="2" type="ORF">AAE021_14905</name>
</gene>
<dbReference type="InterPro" id="IPR041581">
    <property type="entry name" value="Glyoxalase_6"/>
</dbReference>
<accession>A0ABZ2ZTX1</accession>
<proteinExistence type="predicted"/>
<dbReference type="EMBL" id="CP151657">
    <property type="protein sequence ID" value="WZP15434.1"/>
    <property type="molecule type" value="Genomic_DNA"/>
</dbReference>
<dbReference type="SUPFAM" id="SSF54593">
    <property type="entry name" value="Glyoxalase/Bleomycin resistance protein/Dihydroxybiphenyl dioxygenase"/>
    <property type="match status" value="1"/>
</dbReference>
<keyword evidence="3" id="KW-1185">Reference proteome</keyword>
<dbReference type="PANTHER" id="PTHR35908:SF1">
    <property type="entry name" value="CONSERVED PROTEIN"/>
    <property type="match status" value="1"/>
</dbReference>
<reference evidence="2 3" key="1">
    <citation type="submission" date="2024-04" db="EMBL/GenBank/DDBJ databases">
        <title>Arthrobacter sp. from Plains bison fecal sample.</title>
        <authorList>
            <person name="Ruzzini A."/>
        </authorList>
    </citation>
    <scope>NUCLEOTIDE SEQUENCE [LARGE SCALE GENOMIC DNA]</scope>
    <source>
        <strain evidence="2 3">EINP1</strain>
    </source>
</reference>